<reference evidence="1" key="1">
    <citation type="submission" date="2021-02" db="EMBL/GenBank/DDBJ databases">
        <authorList>
            <person name="Nowell W R."/>
        </authorList>
    </citation>
    <scope>NUCLEOTIDE SEQUENCE</scope>
</reference>
<name>A0A814L100_9BILA</name>
<dbReference type="EMBL" id="CAJNOO010000908">
    <property type="protein sequence ID" value="CAF1059574.1"/>
    <property type="molecule type" value="Genomic_DNA"/>
</dbReference>
<comment type="caution">
    <text evidence="1">The sequence shown here is derived from an EMBL/GenBank/DDBJ whole genome shotgun (WGS) entry which is preliminary data.</text>
</comment>
<dbReference type="Proteomes" id="UP000663882">
    <property type="component" value="Unassembled WGS sequence"/>
</dbReference>
<organism evidence="1 2">
    <name type="scientific">Rotaria sordida</name>
    <dbReference type="NCBI Taxonomy" id="392033"/>
    <lineage>
        <taxon>Eukaryota</taxon>
        <taxon>Metazoa</taxon>
        <taxon>Spiralia</taxon>
        <taxon>Gnathifera</taxon>
        <taxon>Rotifera</taxon>
        <taxon>Eurotatoria</taxon>
        <taxon>Bdelloidea</taxon>
        <taxon>Philodinida</taxon>
        <taxon>Philodinidae</taxon>
        <taxon>Rotaria</taxon>
    </lineage>
</organism>
<accession>A0A814L100</accession>
<dbReference type="AlphaFoldDB" id="A0A814L100"/>
<evidence type="ECO:0000313" key="2">
    <source>
        <dbReference type="Proteomes" id="UP000663882"/>
    </source>
</evidence>
<protein>
    <submittedName>
        <fullName evidence="1">Uncharacterized protein</fullName>
    </submittedName>
</protein>
<gene>
    <name evidence="1" type="ORF">RFH988_LOCUS17177</name>
</gene>
<evidence type="ECO:0000313" key="1">
    <source>
        <dbReference type="EMBL" id="CAF1059574.1"/>
    </source>
</evidence>
<proteinExistence type="predicted"/>
<sequence length="103" mass="11746">MLNEIDTISSNYKDVQEEEAIIGRNIISSDNVFVCHIVLIDGSFVDLLSTYPESIKRELKNTFRLIEEPDIIECLTTLAMFVVGNENLKVDVMHDAFLYCTTQ</sequence>